<evidence type="ECO:0000256" key="4">
    <source>
        <dbReference type="ARBA" id="ARBA00022692"/>
    </source>
</evidence>
<keyword evidence="3" id="KW-1003">Cell membrane</keyword>
<evidence type="ECO:0000256" key="3">
    <source>
        <dbReference type="ARBA" id="ARBA00022475"/>
    </source>
</evidence>
<dbReference type="InterPro" id="IPR002010">
    <property type="entry name" value="T3SS_IM_R"/>
</dbReference>
<feature type="transmembrane region" description="Helical" evidence="7">
    <location>
        <begin position="6"/>
        <end position="32"/>
    </location>
</feature>
<feature type="transmembrane region" description="Helical" evidence="7">
    <location>
        <begin position="122"/>
        <end position="144"/>
    </location>
</feature>
<dbReference type="AlphaFoldDB" id="A0A239JE57"/>
<name>A0A239JE57_9RHOB</name>
<keyword evidence="6 7" id="KW-0472">Membrane</keyword>
<evidence type="ECO:0000256" key="6">
    <source>
        <dbReference type="ARBA" id="ARBA00023136"/>
    </source>
</evidence>
<organism evidence="8 9">
    <name type="scientific">Tropicimonas sediminicola</name>
    <dbReference type="NCBI Taxonomy" id="1031541"/>
    <lineage>
        <taxon>Bacteria</taxon>
        <taxon>Pseudomonadati</taxon>
        <taxon>Pseudomonadota</taxon>
        <taxon>Alphaproteobacteria</taxon>
        <taxon>Rhodobacterales</taxon>
        <taxon>Roseobacteraceae</taxon>
        <taxon>Tropicimonas</taxon>
    </lineage>
</organism>
<keyword evidence="8" id="KW-0282">Flagellum</keyword>
<dbReference type="PRINTS" id="PR00953">
    <property type="entry name" value="TYPE3IMRPROT"/>
</dbReference>
<proteinExistence type="inferred from homology"/>
<dbReference type="OrthoDB" id="9779817at2"/>
<keyword evidence="8" id="KW-0966">Cell projection</keyword>
<evidence type="ECO:0000313" key="9">
    <source>
        <dbReference type="Proteomes" id="UP000198426"/>
    </source>
</evidence>
<evidence type="ECO:0000256" key="2">
    <source>
        <dbReference type="ARBA" id="ARBA00009772"/>
    </source>
</evidence>
<feature type="transmembrane region" description="Helical" evidence="7">
    <location>
        <begin position="44"/>
        <end position="60"/>
    </location>
</feature>
<evidence type="ECO:0000256" key="5">
    <source>
        <dbReference type="ARBA" id="ARBA00022989"/>
    </source>
</evidence>
<accession>A0A239JE57</accession>
<gene>
    <name evidence="8" type="ORF">SAMN05421757_105223</name>
</gene>
<evidence type="ECO:0000256" key="7">
    <source>
        <dbReference type="SAM" id="Phobius"/>
    </source>
</evidence>
<dbReference type="Pfam" id="PF01311">
    <property type="entry name" value="Bac_export_1"/>
    <property type="match status" value="1"/>
</dbReference>
<feature type="transmembrane region" description="Helical" evidence="7">
    <location>
        <begin position="80"/>
        <end position="101"/>
    </location>
</feature>
<comment type="subcellular location">
    <subcellularLocation>
        <location evidence="1">Cell membrane</location>
        <topology evidence="1">Multi-pass membrane protein</topology>
    </subcellularLocation>
</comment>
<dbReference type="EMBL" id="FZOY01000005">
    <property type="protein sequence ID" value="SNT03892.1"/>
    <property type="molecule type" value="Genomic_DNA"/>
</dbReference>
<reference evidence="8 9" key="1">
    <citation type="submission" date="2017-06" db="EMBL/GenBank/DDBJ databases">
        <authorList>
            <person name="Kim H.J."/>
            <person name="Triplett B.A."/>
        </authorList>
    </citation>
    <scope>NUCLEOTIDE SEQUENCE [LARGE SCALE GENOMIC DNA]</scope>
    <source>
        <strain evidence="8 9">DSM 29339</strain>
    </source>
</reference>
<keyword evidence="8" id="KW-0969">Cilium</keyword>
<dbReference type="GO" id="GO:0005886">
    <property type="term" value="C:plasma membrane"/>
    <property type="evidence" value="ECO:0007669"/>
    <property type="project" value="UniProtKB-SubCell"/>
</dbReference>
<dbReference type="Proteomes" id="UP000198426">
    <property type="component" value="Unassembled WGS sequence"/>
</dbReference>
<feature type="transmembrane region" description="Helical" evidence="7">
    <location>
        <begin position="179"/>
        <end position="199"/>
    </location>
</feature>
<sequence length="256" mass="26013">MEELTALAGIGQAGLLAGFVVFLRVGAAMAVLPAFGEQNIPPRIRLSLALAFTLIVAPAVDVSGVQASPAVLLPLLATEPLVGLAFGLVLRLMIFVLQMAGSMAAQSTSLSQLLGGAAGEPLPAFGHVLVIGGLALAVLSGLHVRIAEALVASYVDFPIGLGIDSATLAEIWVARVGDAFALAFSLAAPFVIAAFLYNLALGAINRAMPQLMVVLVGAPAITAGGLALLALLAPLLLQLWLEVLQDVLADPFGGGR</sequence>
<dbReference type="PANTHER" id="PTHR30065:SF8">
    <property type="entry name" value="FLAGELLAR BIOSYNTHETIC PROTEIN FLIR"/>
    <property type="match status" value="1"/>
</dbReference>
<dbReference type="GO" id="GO:0006605">
    <property type="term" value="P:protein targeting"/>
    <property type="evidence" value="ECO:0007669"/>
    <property type="project" value="InterPro"/>
</dbReference>
<dbReference type="RefSeq" id="WP_089233796.1">
    <property type="nucleotide sequence ID" value="NZ_FZOY01000005.1"/>
</dbReference>
<evidence type="ECO:0000313" key="8">
    <source>
        <dbReference type="EMBL" id="SNT03892.1"/>
    </source>
</evidence>
<keyword evidence="4 7" id="KW-0812">Transmembrane</keyword>
<keyword evidence="5 7" id="KW-1133">Transmembrane helix</keyword>
<evidence type="ECO:0000256" key="1">
    <source>
        <dbReference type="ARBA" id="ARBA00004651"/>
    </source>
</evidence>
<comment type="similarity">
    <text evidence="2">Belongs to the FliR/MopE/SpaR family.</text>
</comment>
<feature type="transmembrane region" description="Helical" evidence="7">
    <location>
        <begin position="211"/>
        <end position="237"/>
    </location>
</feature>
<protein>
    <submittedName>
        <fullName evidence="8">Flagellar biosynthetic protein FliR</fullName>
    </submittedName>
</protein>
<dbReference type="PANTHER" id="PTHR30065">
    <property type="entry name" value="FLAGELLAR BIOSYNTHETIC PROTEIN FLIR"/>
    <property type="match status" value="1"/>
</dbReference>
<keyword evidence="9" id="KW-1185">Reference proteome</keyword>